<dbReference type="Proteomes" id="UP000676967">
    <property type="component" value="Chromosome"/>
</dbReference>
<name>A0ABM7LSJ0_9ACTN</name>
<dbReference type="RefSeq" id="WP_189336497.1">
    <property type="nucleotide sequence ID" value="NZ_AP023356.1"/>
</dbReference>
<protein>
    <submittedName>
        <fullName evidence="2">Uncharacterized protein</fullName>
    </submittedName>
</protein>
<evidence type="ECO:0000256" key="1">
    <source>
        <dbReference type="SAM" id="Phobius"/>
    </source>
</evidence>
<sequence>MSPLLLGTLLAVATVPVIAYRLGRTHAAWQDARSSKRSFRQDRRTAWSHTARLAAGAALVLLGLTAAAYDLAR</sequence>
<dbReference type="EMBL" id="AP023356">
    <property type="protein sequence ID" value="BCJ42218.1"/>
    <property type="molecule type" value="Genomic_DNA"/>
</dbReference>
<feature type="transmembrane region" description="Helical" evidence="1">
    <location>
        <begin position="51"/>
        <end position="72"/>
    </location>
</feature>
<reference evidence="2 3" key="1">
    <citation type="submission" date="2020-08" db="EMBL/GenBank/DDBJ databases">
        <title>Whole genome shotgun sequence of Actinoplanes ianthinogenes NBRC 13996.</title>
        <authorList>
            <person name="Komaki H."/>
            <person name="Tamura T."/>
        </authorList>
    </citation>
    <scope>NUCLEOTIDE SEQUENCE [LARGE SCALE GENOMIC DNA]</scope>
    <source>
        <strain evidence="2 3">NBRC 13996</strain>
    </source>
</reference>
<gene>
    <name evidence="2" type="ORF">Aiant_28750</name>
</gene>
<evidence type="ECO:0000313" key="2">
    <source>
        <dbReference type="EMBL" id="BCJ42218.1"/>
    </source>
</evidence>
<accession>A0ABM7LSJ0</accession>
<evidence type="ECO:0000313" key="3">
    <source>
        <dbReference type="Proteomes" id="UP000676967"/>
    </source>
</evidence>
<proteinExistence type="predicted"/>
<keyword evidence="1" id="KW-1133">Transmembrane helix</keyword>
<keyword evidence="1" id="KW-0812">Transmembrane</keyword>
<keyword evidence="1" id="KW-0472">Membrane</keyword>
<organism evidence="2 3">
    <name type="scientific">Actinoplanes ianthinogenes</name>
    <dbReference type="NCBI Taxonomy" id="122358"/>
    <lineage>
        <taxon>Bacteria</taxon>
        <taxon>Bacillati</taxon>
        <taxon>Actinomycetota</taxon>
        <taxon>Actinomycetes</taxon>
        <taxon>Micromonosporales</taxon>
        <taxon>Micromonosporaceae</taxon>
        <taxon>Actinoplanes</taxon>
    </lineage>
</organism>
<keyword evidence="3" id="KW-1185">Reference proteome</keyword>